<feature type="transmembrane region" description="Helical" evidence="11">
    <location>
        <begin position="27"/>
        <end position="46"/>
    </location>
</feature>
<evidence type="ECO:0000313" key="13">
    <source>
        <dbReference type="EMBL" id="WDE97796.1"/>
    </source>
</evidence>
<keyword evidence="8 9" id="KW-0624">Polysaccharide degradation</keyword>
<dbReference type="Proteomes" id="UP001214250">
    <property type="component" value="Chromosome 2"/>
</dbReference>
<dbReference type="InterPro" id="IPR044846">
    <property type="entry name" value="GH10"/>
</dbReference>
<keyword evidence="11" id="KW-0812">Transmembrane</keyword>
<evidence type="ECO:0000256" key="4">
    <source>
        <dbReference type="ARBA" id="ARBA00022729"/>
    </source>
</evidence>
<dbReference type="EMBL" id="CP117812">
    <property type="protein sequence ID" value="WDE97796.1"/>
    <property type="molecule type" value="Genomic_DNA"/>
</dbReference>
<dbReference type="InterPro" id="IPR017853">
    <property type="entry name" value="GH"/>
</dbReference>
<keyword evidence="14" id="KW-1185">Reference proteome</keyword>
<dbReference type="SMART" id="SM00633">
    <property type="entry name" value="Glyco_10"/>
    <property type="match status" value="1"/>
</dbReference>
<evidence type="ECO:0000256" key="9">
    <source>
        <dbReference type="RuleBase" id="RU361174"/>
    </source>
</evidence>
<evidence type="ECO:0000256" key="3">
    <source>
        <dbReference type="ARBA" id="ARBA00022651"/>
    </source>
</evidence>
<sequence>MAHPSKGARKRRPKTKPQQTSSPLLKGVKILLVLILISFICLCLLWDQNKPEKVTLANTAKIAYSQLTDRSGQIPKQYKDISRLIETQKAKPWFKQAQKRIEEHRKADLVLVLIDANGQRLTPTDVKINLDSHEFHHGGIISLWQFHGERKTGKPYIDPKIYRSKFLELYNATGFNNAFKYKLKKSHETLIPKAKQWLEEKNIPLRGHTLIWPGEKHLPKEILANKNNKTKLRQATNKVIRTWAQKWDLYEWDVINEPRTNHLLQDTLGQGEEAKWFKLAQKSSKNPNVKLYLNEYQIISGTKDKFKDLYEQNVQKLLDQGAPLHGLGVQSRYKFNLTPEQIYQALERLSKFQLPIKGTEFEVADLKRKLSDQERAKITFEVAATYFSHRLVHGLYVWTIFQSSTHAEVNGKPSWGHSSYMINKDGSLKANGLVWKYLFKQLWVTQGSIKSDAQGLIKTRAFKGQYTISFKYRGKSFTKKIQLDKDKIVEIKI</sequence>
<dbReference type="PRINTS" id="PR00134">
    <property type="entry name" value="GLHYDRLASE10"/>
</dbReference>
<accession>A0ABY7VYD1</accession>
<dbReference type="InterPro" id="IPR001000">
    <property type="entry name" value="GH10_dom"/>
</dbReference>
<evidence type="ECO:0000256" key="8">
    <source>
        <dbReference type="ARBA" id="ARBA00023326"/>
    </source>
</evidence>
<keyword evidence="3" id="KW-0858">Xylan degradation</keyword>
<keyword evidence="5 9" id="KW-0378">Hydrolase</keyword>
<organism evidence="13 14">
    <name type="scientific">Lentisphaera profundi</name>
    <dbReference type="NCBI Taxonomy" id="1658616"/>
    <lineage>
        <taxon>Bacteria</taxon>
        <taxon>Pseudomonadati</taxon>
        <taxon>Lentisphaerota</taxon>
        <taxon>Lentisphaeria</taxon>
        <taxon>Lentisphaerales</taxon>
        <taxon>Lentisphaeraceae</taxon>
        <taxon>Lentisphaera</taxon>
    </lineage>
</organism>
<dbReference type="PROSITE" id="PS51760">
    <property type="entry name" value="GH10_2"/>
    <property type="match status" value="1"/>
</dbReference>
<name>A0ABY7VYD1_9BACT</name>
<feature type="region of interest" description="Disordered" evidence="10">
    <location>
        <begin position="1"/>
        <end position="21"/>
    </location>
</feature>
<protein>
    <recommendedName>
        <fullName evidence="9">Beta-xylanase</fullName>
        <ecNumber evidence="9">3.2.1.8</ecNumber>
    </recommendedName>
</protein>
<dbReference type="RefSeq" id="WP_274152402.1">
    <property type="nucleotide sequence ID" value="NZ_CP117812.1"/>
</dbReference>
<comment type="catalytic activity">
    <reaction evidence="1 9">
        <text>Endohydrolysis of (1-&gt;4)-beta-D-xylosidic linkages in xylans.</text>
        <dbReference type="EC" id="3.2.1.8"/>
    </reaction>
</comment>
<feature type="domain" description="GH10" evidence="12">
    <location>
        <begin position="151"/>
        <end position="425"/>
    </location>
</feature>
<proteinExistence type="inferred from homology"/>
<keyword evidence="6 9" id="KW-0119">Carbohydrate metabolism</keyword>
<keyword evidence="11" id="KW-0472">Membrane</keyword>
<dbReference type="PANTHER" id="PTHR31490">
    <property type="entry name" value="GLYCOSYL HYDROLASE"/>
    <property type="match status" value="1"/>
</dbReference>
<evidence type="ECO:0000256" key="1">
    <source>
        <dbReference type="ARBA" id="ARBA00000681"/>
    </source>
</evidence>
<evidence type="ECO:0000256" key="6">
    <source>
        <dbReference type="ARBA" id="ARBA00023277"/>
    </source>
</evidence>
<keyword evidence="4" id="KW-0732">Signal</keyword>
<evidence type="ECO:0000259" key="12">
    <source>
        <dbReference type="PROSITE" id="PS51760"/>
    </source>
</evidence>
<comment type="similarity">
    <text evidence="2 9">Belongs to the glycosyl hydrolase 10 (cellulase F) family.</text>
</comment>
<keyword evidence="7 9" id="KW-0326">Glycosidase</keyword>
<reference evidence="13 14" key="1">
    <citation type="submission" date="2023-02" db="EMBL/GenBank/DDBJ databases">
        <title>Genome sequence of Lentisphaera profundi SAORIC-696.</title>
        <authorList>
            <person name="Kim e."/>
            <person name="Cho J.-C."/>
            <person name="Choi A."/>
            <person name="Kang I."/>
        </authorList>
    </citation>
    <scope>NUCLEOTIDE SEQUENCE [LARGE SCALE GENOMIC DNA]</scope>
    <source>
        <strain evidence="13 14">SAORIC-696</strain>
    </source>
</reference>
<dbReference type="Pfam" id="PF00331">
    <property type="entry name" value="Glyco_hydro_10"/>
    <property type="match status" value="1"/>
</dbReference>
<gene>
    <name evidence="13" type="ORF">PQO03_18375</name>
</gene>
<dbReference type="SUPFAM" id="SSF51445">
    <property type="entry name" value="(Trans)glycosidases"/>
    <property type="match status" value="1"/>
</dbReference>
<feature type="compositionally biased region" description="Basic residues" evidence="10">
    <location>
        <begin position="1"/>
        <end position="15"/>
    </location>
</feature>
<dbReference type="EC" id="3.2.1.8" evidence="9"/>
<keyword evidence="11" id="KW-1133">Transmembrane helix</keyword>
<evidence type="ECO:0000256" key="5">
    <source>
        <dbReference type="ARBA" id="ARBA00022801"/>
    </source>
</evidence>
<dbReference type="Gene3D" id="3.20.20.80">
    <property type="entry name" value="Glycosidases"/>
    <property type="match status" value="1"/>
</dbReference>
<evidence type="ECO:0000256" key="10">
    <source>
        <dbReference type="SAM" id="MobiDB-lite"/>
    </source>
</evidence>
<dbReference type="PANTHER" id="PTHR31490:SF88">
    <property type="entry name" value="BETA-XYLANASE"/>
    <property type="match status" value="1"/>
</dbReference>
<evidence type="ECO:0000256" key="2">
    <source>
        <dbReference type="ARBA" id="ARBA00007495"/>
    </source>
</evidence>
<evidence type="ECO:0000313" key="14">
    <source>
        <dbReference type="Proteomes" id="UP001214250"/>
    </source>
</evidence>
<evidence type="ECO:0000256" key="7">
    <source>
        <dbReference type="ARBA" id="ARBA00023295"/>
    </source>
</evidence>
<evidence type="ECO:0000256" key="11">
    <source>
        <dbReference type="SAM" id="Phobius"/>
    </source>
</evidence>